<dbReference type="PANTHER" id="PTHR34669:SF1">
    <property type="entry name" value="THIOREDOXIN-LIKE FOLD DOMAIN-CONTAINING PROTEIN MRL7L, CHLOROPLASTIC"/>
    <property type="match status" value="1"/>
</dbReference>
<keyword evidence="4" id="KW-1185">Reference proteome</keyword>
<evidence type="ECO:0000256" key="1">
    <source>
        <dbReference type="SAM" id="MobiDB-lite"/>
    </source>
</evidence>
<feature type="compositionally biased region" description="Basic and acidic residues" evidence="1">
    <location>
        <begin position="99"/>
        <end position="120"/>
    </location>
</feature>
<sequence length="377" mass="43639">MWTLLSWNWNWNLTLHVATRLQVEMALQHSTYLPLSYLFSPVKKKRSKVSNSVYSTNFQQKEKRDNAWTESSSLSLNFLKFSRPGGGLAEKRLRVSRKVETVNHDDADGKKERSKASSDTDEKDDESPPFGVHDPYLMDPEERKEWRRKIKQVIDKNPAIGEEVDPVERRNKMQKLLDDYPLVVEEEDPNWPENADGWGFNLGQFFDKITIKNTQKADDENCDSDNEIMWQDDNYIRPIKDLNSAEWEETVFKDISPLVILVHNRYKRPIENERIQDELEKAVHIIWNCRLPSPRCVAIDAVVELELVAALRVSVFPEIIFTKAGKILYREKAIRSADELSKIMAFFYYGAAKPPCLNGTGSIQEEIPSVHINNPVS</sequence>
<name>A0AAD7LF56_QUISA</name>
<gene>
    <name evidence="3" type="ORF">O6P43_023107</name>
</gene>
<evidence type="ECO:0000256" key="2">
    <source>
        <dbReference type="SAM" id="SignalP"/>
    </source>
</evidence>
<evidence type="ECO:0000313" key="4">
    <source>
        <dbReference type="Proteomes" id="UP001163823"/>
    </source>
</evidence>
<dbReference type="AlphaFoldDB" id="A0AAD7LF56"/>
<dbReference type="GO" id="GO:0009570">
    <property type="term" value="C:chloroplast stroma"/>
    <property type="evidence" value="ECO:0007669"/>
    <property type="project" value="TreeGrafter"/>
</dbReference>
<proteinExistence type="predicted"/>
<keyword evidence="2" id="KW-0732">Signal</keyword>
<feature type="chain" id="PRO_5042159361" evidence="2">
    <location>
        <begin position="19"/>
        <end position="377"/>
    </location>
</feature>
<organism evidence="3 4">
    <name type="scientific">Quillaja saponaria</name>
    <name type="common">Soap bark tree</name>
    <dbReference type="NCBI Taxonomy" id="32244"/>
    <lineage>
        <taxon>Eukaryota</taxon>
        <taxon>Viridiplantae</taxon>
        <taxon>Streptophyta</taxon>
        <taxon>Embryophyta</taxon>
        <taxon>Tracheophyta</taxon>
        <taxon>Spermatophyta</taxon>
        <taxon>Magnoliopsida</taxon>
        <taxon>eudicotyledons</taxon>
        <taxon>Gunneridae</taxon>
        <taxon>Pentapetalae</taxon>
        <taxon>rosids</taxon>
        <taxon>fabids</taxon>
        <taxon>Fabales</taxon>
        <taxon>Quillajaceae</taxon>
        <taxon>Quillaja</taxon>
    </lineage>
</organism>
<reference evidence="3" key="1">
    <citation type="journal article" date="2023" name="Science">
        <title>Elucidation of the pathway for biosynthesis of saponin adjuvants from the soapbark tree.</title>
        <authorList>
            <person name="Reed J."/>
            <person name="Orme A."/>
            <person name="El-Demerdash A."/>
            <person name="Owen C."/>
            <person name="Martin L.B.B."/>
            <person name="Misra R.C."/>
            <person name="Kikuchi S."/>
            <person name="Rejzek M."/>
            <person name="Martin A.C."/>
            <person name="Harkess A."/>
            <person name="Leebens-Mack J."/>
            <person name="Louveau T."/>
            <person name="Stephenson M.J."/>
            <person name="Osbourn A."/>
        </authorList>
    </citation>
    <scope>NUCLEOTIDE SEQUENCE</scope>
    <source>
        <strain evidence="3">S10</strain>
    </source>
</reference>
<dbReference type="GO" id="GO:0006355">
    <property type="term" value="P:regulation of DNA-templated transcription"/>
    <property type="evidence" value="ECO:0007669"/>
    <property type="project" value="InterPro"/>
</dbReference>
<feature type="region of interest" description="Disordered" evidence="1">
    <location>
        <begin position="99"/>
        <end position="138"/>
    </location>
</feature>
<protein>
    <submittedName>
        <fullName evidence="3">Thioredoxin-like protein</fullName>
    </submittedName>
</protein>
<dbReference type="InterPro" id="IPR044701">
    <property type="entry name" value="MRL7/MRL7L"/>
</dbReference>
<dbReference type="KEGG" id="qsa:O6P43_023107"/>
<comment type="caution">
    <text evidence="3">The sequence shown here is derived from an EMBL/GenBank/DDBJ whole genome shotgun (WGS) entry which is preliminary data.</text>
</comment>
<dbReference type="GO" id="GO:0009658">
    <property type="term" value="P:chloroplast organization"/>
    <property type="evidence" value="ECO:0007669"/>
    <property type="project" value="InterPro"/>
</dbReference>
<dbReference type="EMBL" id="JARAOO010000009">
    <property type="protein sequence ID" value="KAJ7956708.1"/>
    <property type="molecule type" value="Genomic_DNA"/>
</dbReference>
<evidence type="ECO:0000313" key="3">
    <source>
        <dbReference type="EMBL" id="KAJ7956708.1"/>
    </source>
</evidence>
<accession>A0AAD7LF56</accession>
<dbReference type="Proteomes" id="UP001163823">
    <property type="component" value="Chromosome 9"/>
</dbReference>
<dbReference type="PANTHER" id="PTHR34669">
    <property type="entry name" value="THIOREDOXIN-LIKE FOLD DOMAIN-CONTAINING PROTEIN MRL7L, CHLOROPLASTIC"/>
    <property type="match status" value="1"/>
</dbReference>
<feature type="signal peptide" evidence="2">
    <location>
        <begin position="1"/>
        <end position="18"/>
    </location>
</feature>